<organism evidence="1 2">
    <name type="scientific">Ensete ventricosum</name>
    <name type="common">Abyssinian banana</name>
    <name type="synonym">Musa ensete</name>
    <dbReference type="NCBI Taxonomy" id="4639"/>
    <lineage>
        <taxon>Eukaryota</taxon>
        <taxon>Viridiplantae</taxon>
        <taxon>Streptophyta</taxon>
        <taxon>Embryophyta</taxon>
        <taxon>Tracheophyta</taxon>
        <taxon>Spermatophyta</taxon>
        <taxon>Magnoliopsida</taxon>
        <taxon>Liliopsida</taxon>
        <taxon>Zingiberales</taxon>
        <taxon>Musaceae</taxon>
        <taxon>Ensete</taxon>
    </lineage>
</organism>
<accession>A0A426XC14</accession>
<dbReference type="GO" id="GO:0010274">
    <property type="term" value="P:hydrotropism"/>
    <property type="evidence" value="ECO:0007669"/>
    <property type="project" value="InterPro"/>
</dbReference>
<gene>
    <name evidence="1" type="ORF">B296_00058297</name>
</gene>
<reference evidence="1 2" key="1">
    <citation type="journal article" date="2014" name="Agronomy (Basel)">
        <title>A Draft Genome Sequence for Ensete ventricosum, the Drought-Tolerant Tree Against Hunger.</title>
        <authorList>
            <person name="Harrison J."/>
            <person name="Moore K.A."/>
            <person name="Paszkiewicz K."/>
            <person name="Jones T."/>
            <person name="Grant M."/>
            <person name="Ambacheew D."/>
            <person name="Muzemil S."/>
            <person name="Studholme D.J."/>
        </authorList>
    </citation>
    <scope>NUCLEOTIDE SEQUENCE [LARGE SCALE GENOMIC DNA]</scope>
</reference>
<proteinExistence type="predicted"/>
<evidence type="ECO:0000313" key="2">
    <source>
        <dbReference type="Proteomes" id="UP000287651"/>
    </source>
</evidence>
<dbReference type="AlphaFoldDB" id="A0A426XC14"/>
<protein>
    <submittedName>
        <fullName evidence="1">Uncharacterized protein</fullName>
    </submittedName>
</protein>
<dbReference type="Proteomes" id="UP000287651">
    <property type="component" value="Unassembled WGS sequence"/>
</dbReference>
<name>A0A426XC14_ENSVE</name>
<dbReference type="InterPro" id="IPR006460">
    <property type="entry name" value="MIZ1-like_pln"/>
</dbReference>
<dbReference type="PANTHER" id="PTHR31696">
    <property type="entry name" value="PROTEIN MIZU-KUSSEI 1"/>
    <property type="match status" value="1"/>
</dbReference>
<dbReference type="PANTHER" id="PTHR31696:SF4">
    <property type="entry name" value="OS08G0171800 PROTEIN"/>
    <property type="match status" value="1"/>
</dbReference>
<comment type="caution">
    <text evidence="1">The sequence shown here is derived from an EMBL/GenBank/DDBJ whole genome shotgun (WGS) entry which is preliminary data.</text>
</comment>
<dbReference type="Pfam" id="PF04759">
    <property type="entry name" value="DUF617"/>
    <property type="match status" value="1"/>
</dbReference>
<dbReference type="EMBL" id="AMZH03022796">
    <property type="protein sequence ID" value="RRT37015.1"/>
    <property type="molecule type" value="Genomic_DNA"/>
</dbReference>
<sequence length="121" mass="13556">MGAGVLPSKTEAEGEMAYVRAGFEHVIGSRDSETLYMTGPDDGNGPDLTIFFLELTFYRYVYSCEIFFYPDSIELGVMLKLILESIAEDVHASSVASKKDADEQVRKLKNHLVATQYETYL</sequence>
<evidence type="ECO:0000313" key="1">
    <source>
        <dbReference type="EMBL" id="RRT37015.1"/>
    </source>
</evidence>